<evidence type="ECO:0000256" key="1">
    <source>
        <dbReference type="SAM" id="MobiDB-lite"/>
    </source>
</evidence>
<comment type="caution">
    <text evidence="3">The sequence shown here is derived from an EMBL/GenBank/DDBJ whole genome shotgun (WGS) entry which is preliminary data.</text>
</comment>
<name>A0A4D4N3B1_STRAX</name>
<sequence>MIGRILPPAGGRAGVRPPPGGEPAEIVRGSLMVVVPDGRGGVEGDARGPADRRA</sequence>
<evidence type="ECO:0000313" key="4">
    <source>
        <dbReference type="Proteomes" id="UP000299211"/>
    </source>
</evidence>
<dbReference type="AlphaFoldDB" id="A0A4D4N3B1"/>
<feature type="region of interest" description="Disordered" evidence="1">
    <location>
        <begin position="1"/>
        <end position="22"/>
    </location>
</feature>
<evidence type="ECO:0000313" key="5">
    <source>
        <dbReference type="Proteomes" id="UP000302139"/>
    </source>
</evidence>
<organism evidence="3 4">
    <name type="scientific">Streptomyces avermitilis</name>
    <dbReference type="NCBI Taxonomy" id="33903"/>
    <lineage>
        <taxon>Bacteria</taxon>
        <taxon>Bacillati</taxon>
        <taxon>Actinomycetota</taxon>
        <taxon>Actinomycetes</taxon>
        <taxon>Kitasatosporales</taxon>
        <taxon>Streptomycetaceae</taxon>
        <taxon>Streptomyces</taxon>
    </lineage>
</organism>
<dbReference type="Proteomes" id="UP000302139">
    <property type="component" value="Unassembled WGS sequence"/>
</dbReference>
<accession>A0A4D4N3B1</accession>
<reference evidence="3 4" key="1">
    <citation type="submission" date="2019-04" db="EMBL/GenBank/DDBJ databases">
        <title>Draft genome sequences of Streptomyces avermitilis ATCC 31267.</title>
        <authorList>
            <person name="Komaki H."/>
            <person name="Tamura T."/>
            <person name="Hosoyama A."/>
        </authorList>
    </citation>
    <scope>NUCLEOTIDE SEQUENCE [LARGE SCALE GENOMIC DNA]</scope>
    <source>
        <strain evidence="3 4">ATCC 31267</strain>
    </source>
</reference>
<proteinExistence type="predicted"/>
<protein>
    <submittedName>
        <fullName evidence="3">Uncharacterized protein</fullName>
    </submittedName>
</protein>
<evidence type="ECO:0000313" key="2">
    <source>
        <dbReference type="EMBL" id="GDY60930.1"/>
    </source>
</evidence>
<gene>
    <name evidence="2" type="ORF">SAV14893_003230</name>
    <name evidence="3" type="ORF">SAV31267_084830</name>
</gene>
<reference evidence="2 5" key="2">
    <citation type="submission" date="2019-04" db="EMBL/GenBank/DDBJ databases">
        <title>Draft genome sequences of Streptomyces avermitilis NBRC 14893.</title>
        <authorList>
            <person name="Komaki H."/>
            <person name="Tamura T."/>
            <person name="Hosoyama A."/>
        </authorList>
    </citation>
    <scope>NUCLEOTIDE SEQUENCE [LARGE SCALE GENOMIC DNA]</scope>
    <source>
        <strain evidence="2 5">NBRC 14893</strain>
    </source>
</reference>
<evidence type="ECO:0000313" key="3">
    <source>
        <dbReference type="EMBL" id="GDY78998.1"/>
    </source>
</evidence>
<dbReference type="EMBL" id="BJHY01000001">
    <property type="protein sequence ID" value="GDY78998.1"/>
    <property type="molecule type" value="Genomic_DNA"/>
</dbReference>
<dbReference type="EMBL" id="BJHX01000001">
    <property type="protein sequence ID" value="GDY60930.1"/>
    <property type="molecule type" value="Genomic_DNA"/>
</dbReference>
<dbReference type="Proteomes" id="UP000299211">
    <property type="component" value="Unassembled WGS sequence"/>
</dbReference>